<proteinExistence type="predicted"/>
<evidence type="ECO:0000313" key="1">
    <source>
        <dbReference type="EMBL" id="KAJ8007624.1"/>
    </source>
</evidence>
<keyword evidence="2" id="KW-1185">Reference proteome</keyword>
<dbReference type="Proteomes" id="UP001157502">
    <property type="component" value="Chromosome 8"/>
</dbReference>
<name>A0ACC2GV94_DALPE</name>
<protein>
    <submittedName>
        <fullName evidence="1">Uncharacterized protein</fullName>
    </submittedName>
</protein>
<accession>A0ACC2GV94</accession>
<reference evidence="1" key="1">
    <citation type="submission" date="2021-05" db="EMBL/GenBank/DDBJ databases">
        <authorList>
            <person name="Pan Q."/>
            <person name="Jouanno E."/>
            <person name="Zahm M."/>
            <person name="Klopp C."/>
            <person name="Cabau C."/>
            <person name="Louis A."/>
            <person name="Berthelot C."/>
            <person name="Parey E."/>
            <person name="Roest Crollius H."/>
            <person name="Montfort J."/>
            <person name="Robinson-Rechavi M."/>
            <person name="Bouchez O."/>
            <person name="Lampietro C."/>
            <person name="Lopez Roques C."/>
            <person name="Donnadieu C."/>
            <person name="Postlethwait J."/>
            <person name="Bobe J."/>
            <person name="Dillon D."/>
            <person name="Chandos A."/>
            <person name="von Hippel F."/>
            <person name="Guiguen Y."/>
        </authorList>
    </citation>
    <scope>NUCLEOTIDE SEQUENCE</scope>
    <source>
        <strain evidence="1">YG-Jan2019</strain>
    </source>
</reference>
<evidence type="ECO:0000313" key="2">
    <source>
        <dbReference type="Proteomes" id="UP001157502"/>
    </source>
</evidence>
<sequence length="219" mass="25311">MRASEVPCDACILDKRRAVKSCLVCLESYCQTHLEPHYRDTALGGHPLVTVWKNLEDSVCRLHGRQLESFCRSDQTLICATCSQTDHRGHRLISISREATKRKVMLKKSLTKIQQMIQEKTKTMEDLQLSVAIVERAEDKDQAEARRAEELIKDLEQEVKELKMKSSKLEQLSHTEDHLYLLQRFPSLSSPLHSKDWSSILKSLLHELQEMLEISSRDK</sequence>
<comment type="caution">
    <text evidence="1">The sequence shown here is derived from an EMBL/GenBank/DDBJ whole genome shotgun (WGS) entry which is preliminary data.</text>
</comment>
<organism evidence="1 2">
    <name type="scientific">Dallia pectoralis</name>
    <name type="common">Alaska blackfish</name>
    <dbReference type="NCBI Taxonomy" id="75939"/>
    <lineage>
        <taxon>Eukaryota</taxon>
        <taxon>Metazoa</taxon>
        <taxon>Chordata</taxon>
        <taxon>Craniata</taxon>
        <taxon>Vertebrata</taxon>
        <taxon>Euteleostomi</taxon>
        <taxon>Actinopterygii</taxon>
        <taxon>Neopterygii</taxon>
        <taxon>Teleostei</taxon>
        <taxon>Protacanthopterygii</taxon>
        <taxon>Esociformes</taxon>
        <taxon>Umbridae</taxon>
        <taxon>Dallia</taxon>
    </lineage>
</organism>
<gene>
    <name evidence="1" type="ORF">DPEC_G00096110</name>
</gene>
<dbReference type="EMBL" id="CM055735">
    <property type="protein sequence ID" value="KAJ8007624.1"/>
    <property type="molecule type" value="Genomic_DNA"/>
</dbReference>